<dbReference type="KEGG" id="ovi:T265_12598"/>
<protein>
    <submittedName>
        <fullName evidence="1">Uncharacterized protein</fullName>
    </submittedName>
</protein>
<proteinExistence type="predicted"/>
<dbReference type="AlphaFoldDB" id="A0A075AJK7"/>
<dbReference type="EMBL" id="KL596624">
    <property type="protein sequence ID" value="KER33554.1"/>
    <property type="molecule type" value="Genomic_DNA"/>
</dbReference>
<name>A0A075AJK7_OPIVI</name>
<dbReference type="GO" id="GO:0004222">
    <property type="term" value="F:metalloendopeptidase activity"/>
    <property type="evidence" value="ECO:0007669"/>
    <property type="project" value="InterPro"/>
</dbReference>
<dbReference type="InterPro" id="IPR024079">
    <property type="entry name" value="MetalloPept_cat_dom_sf"/>
</dbReference>
<reference evidence="1 2" key="1">
    <citation type="submission" date="2013-11" db="EMBL/GenBank/DDBJ databases">
        <title>Opisthorchis viverrini - life in the bile duct.</title>
        <authorList>
            <person name="Young N.D."/>
            <person name="Nagarajan N."/>
            <person name="Lin S.J."/>
            <person name="Korhonen P.K."/>
            <person name="Jex A.R."/>
            <person name="Hall R.S."/>
            <person name="Safavi-Hemami H."/>
            <person name="Kaewkong W."/>
            <person name="Bertrand D."/>
            <person name="Gao S."/>
            <person name="Seet Q."/>
            <person name="Wongkham S."/>
            <person name="Teh B.T."/>
            <person name="Wongkham C."/>
            <person name="Intapan P.M."/>
            <person name="Maleewong W."/>
            <person name="Yang X."/>
            <person name="Hu M."/>
            <person name="Wang Z."/>
            <person name="Hofmann A."/>
            <person name="Sternberg P.W."/>
            <person name="Tan P."/>
            <person name="Wang J."/>
            <person name="Gasser R.B."/>
        </authorList>
    </citation>
    <scope>NUCLEOTIDE SEQUENCE [LARGE SCALE GENOMIC DNA]</scope>
</reference>
<dbReference type="PROSITE" id="PS51885">
    <property type="entry name" value="NEPRILYSIN"/>
    <property type="match status" value="1"/>
</dbReference>
<dbReference type="RefSeq" id="XP_009162783.1">
    <property type="nucleotide sequence ID" value="XM_009164519.1"/>
</dbReference>
<keyword evidence="2" id="KW-1185">Reference proteome</keyword>
<evidence type="ECO:0000313" key="1">
    <source>
        <dbReference type="EMBL" id="KER33554.1"/>
    </source>
</evidence>
<dbReference type="Proteomes" id="UP000054324">
    <property type="component" value="Unassembled WGS sequence"/>
</dbReference>
<dbReference type="OrthoDB" id="6475849at2759"/>
<organism evidence="1 2">
    <name type="scientific">Opisthorchis viverrini</name>
    <name type="common">Southeast Asian liver fluke</name>
    <dbReference type="NCBI Taxonomy" id="6198"/>
    <lineage>
        <taxon>Eukaryota</taxon>
        <taxon>Metazoa</taxon>
        <taxon>Spiralia</taxon>
        <taxon>Lophotrochozoa</taxon>
        <taxon>Platyhelminthes</taxon>
        <taxon>Trematoda</taxon>
        <taxon>Digenea</taxon>
        <taxon>Opisthorchiida</taxon>
        <taxon>Opisthorchiata</taxon>
        <taxon>Opisthorchiidae</taxon>
        <taxon>Opisthorchis</taxon>
    </lineage>
</organism>
<dbReference type="InterPro" id="IPR000718">
    <property type="entry name" value="Peptidase_M13"/>
</dbReference>
<evidence type="ECO:0000313" key="2">
    <source>
        <dbReference type="Proteomes" id="UP000054324"/>
    </source>
</evidence>
<dbReference type="Gene3D" id="3.40.390.10">
    <property type="entry name" value="Collagenase (Catalytic Domain)"/>
    <property type="match status" value="1"/>
</dbReference>
<feature type="non-terminal residue" evidence="1">
    <location>
        <position position="171"/>
    </location>
</feature>
<dbReference type="CTD" id="20326766"/>
<accession>A0A075AJK7</accession>
<dbReference type="GeneID" id="20326766"/>
<gene>
    <name evidence="1" type="ORF">T265_12598</name>
</gene>
<dbReference type="GO" id="GO:0006508">
    <property type="term" value="P:proteolysis"/>
    <property type="evidence" value="ECO:0007669"/>
    <property type="project" value="InterPro"/>
</dbReference>
<sequence>MTNEAKLDYAYRKLKTSYVYMENLLSAVDYIRALNNRVLAGIADQVENDWLNDNVSVYDAKIGVHLVDDQLYVPLGALQPPVYHHNLPPALNFAGFGSMIGSAVARLLGEMGISLDLDAATSQVIDDSTGLMISQRALEQWTNVEENSQVDTLLPGEYMNKQKLFYTSYAQ</sequence>
<dbReference type="SUPFAM" id="SSF55486">
    <property type="entry name" value="Metalloproteases ('zincins'), catalytic domain"/>
    <property type="match status" value="1"/>
</dbReference>